<dbReference type="EMBL" id="JAMPKX010000002">
    <property type="protein sequence ID" value="MEP0946374.1"/>
    <property type="molecule type" value="Genomic_DNA"/>
</dbReference>
<keyword evidence="2" id="KW-1185">Reference proteome</keyword>
<accession>A0ABV0K0R6</accession>
<sequence>MKEFHANQTLRLRVPNEAIPIEHYLRQPQRLVQAITDPRRIEVLGDGLYRLSLRPLQFFGISIEPTADLRVWSLTDGTLRLESVACRVKGPEYLSFVNDSFGMALQGTLTPYRQSNYTELQGQADLQIHLELPPPIRFLPASVLDRTGKTFLSGILGTIKHRIERQLVEDYRAWVATTHRQPQGNAQGAMQGRTVQG</sequence>
<dbReference type="PANTHER" id="PTHR34133">
    <property type="entry name" value="OS07G0633000 PROTEIN"/>
    <property type="match status" value="1"/>
</dbReference>
<organism evidence="1 2">
    <name type="scientific">Leptolyngbya subtilissima DQ-A4</name>
    <dbReference type="NCBI Taxonomy" id="2933933"/>
    <lineage>
        <taxon>Bacteria</taxon>
        <taxon>Bacillati</taxon>
        <taxon>Cyanobacteriota</taxon>
        <taxon>Cyanophyceae</taxon>
        <taxon>Leptolyngbyales</taxon>
        <taxon>Leptolyngbyaceae</taxon>
        <taxon>Leptolyngbya group</taxon>
        <taxon>Leptolyngbya</taxon>
    </lineage>
</organism>
<dbReference type="RefSeq" id="WP_190695844.1">
    <property type="nucleotide sequence ID" value="NZ_JAMPKX010000002.1"/>
</dbReference>
<name>A0ABV0K0R6_9CYAN</name>
<dbReference type="InterPro" id="IPR018971">
    <property type="entry name" value="DUF1997"/>
</dbReference>
<comment type="caution">
    <text evidence="1">The sequence shown here is derived from an EMBL/GenBank/DDBJ whole genome shotgun (WGS) entry which is preliminary data.</text>
</comment>
<evidence type="ECO:0000313" key="1">
    <source>
        <dbReference type="EMBL" id="MEP0946374.1"/>
    </source>
</evidence>
<evidence type="ECO:0000313" key="2">
    <source>
        <dbReference type="Proteomes" id="UP001482513"/>
    </source>
</evidence>
<dbReference type="PANTHER" id="PTHR34133:SF8">
    <property type="entry name" value="OS07G0633000 PROTEIN"/>
    <property type="match status" value="1"/>
</dbReference>
<dbReference type="Pfam" id="PF09366">
    <property type="entry name" value="DUF1997"/>
    <property type="match status" value="1"/>
</dbReference>
<protein>
    <submittedName>
        <fullName evidence="1">DUF1997 domain-containing protein</fullName>
    </submittedName>
</protein>
<gene>
    <name evidence="1" type="ORF">NC992_05770</name>
</gene>
<proteinExistence type="predicted"/>
<dbReference type="Proteomes" id="UP001482513">
    <property type="component" value="Unassembled WGS sequence"/>
</dbReference>
<reference evidence="1 2" key="1">
    <citation type="submission" date="2022-04" db="EMBL/GenBank/DDBJ databases">
        <title>Positive selection, recombination, and allopatry shape intraspecific diversity of widespread and dominant cyanobacteria.</title>
        <authorList>
            <person name="Wei J."/>
            <person name="Shu W."/>
            <person name="Hu C."/>
        </authorList>
    </citation>
    <scope>NUCLEOTIDE SEQUENCE [LARGE SCALE GENOMIC DNA]</scope>
    <source>
        <strain evidence="1 2">DQ-A4</strain>
    </source>
</reference>